<evidence type="ECO:0000256" key="1">
    <source>
        <dbReference type="SAM" id="MobiDB-lite"/>
    </source>
</evidence>
<accession>A0A3M9YGR9</accession>
<dbReference type="AlphaFoldDB" id="A0A3M9YGR9"/>
<evidence type="ECO:0000313" key="2">
    <source>
        <dbReference type="EMBL" id="RNJ59261.1"/>
    </source>
</evidence>
<proteinExistence type="predicted"/>
<gene>
    <name evidence="2" type="ORF">D7B24_003017</name>
</gene>
<protein>
    <submittedName>
        <fullName evidence="2">Uncharacterized protein</fullName>
    </submittedName>
</protein>
<comment type="caution">
    <text evidence="2">The sequence shown here is derived from an EMBL/GenBank/DDBJ whole genome shotgun (WGS) entry which is preliminary data.</text>
</comment>
<keyword evidence="3" id="KW-1185">Reference proteome</keyword>
<dbReference type="Proteomes" id="UP000267145">
    <property type="component" value="Unassembled WGS sequence"/>
</dbReference>
<dbReference type="RefSeq" id="XP_028497419.1">
    <property type="nucleotide sequence ID" value="XM_028637211.1"/>
</dbReference>
<dbReference type="EMBL" id="RBVV01000018">
    <property type="protein sequence ID" value="RNJ59261.1"/>
    <property type="molecule type" value="Genomic_DNA"/>
</dbReference>
<dbReference type="GeneID" id="39606706"/>
<feature type="region of interest" description="Disordered" evidence="1">
    <location>
        <begin position="166"/>
        <end position="194"/>
    </location>
</feature>
<name>A0A3M9YGR9_9PEZI</name>
<organism evidence="2 3">
    <name type="scientific">Verticillium nonalfalfae</name>
    <dbReference type="NCBI Taxonomy" id="1051616"/>
    <lineage>
        <taxon>Eukaryota</taxon>
        <taxon>Fungi</taxon>
        <taxon>Dikarya</taxon>
        <taxon>Ascomycota</taxon>
        <taxon>Pezizomycotina</taxon>
        <taxon>Sordariomycetes</taxon>
        <taxon>Hypocreomycetidae</taxon>
        <taxon>Glomerellales</taxon>
        <taxon>Plectosphaerellaceae</taxon>
        <taxon>Verticillium</taxon>
    </lineage>
</organism>
<reference evidence="2 3" key="1">
    <citation type="submission" date="2018-10" db="EMBL/GenBank/DDBJ databases">
        <title>Genome sequence of Verticillium nonalfalfae VnAa140.</title>
        <authorList>
            <person name="Stajich J.E."/>
            <person name="Kasson M.T."/>
        </authorList>
    </citation>
    <scope>NUCLEOTIDE SEQUENCE [LARGE SCALE GENOMIC DNA]</scope>
    <source>
        <strain evidence="2 3">VnAa140</strain>
    </source>
</reference>
<evidence type="ECO:0000313" key="3">
    <source>
        <dbReference type="Proteomes" id="UP000267145"/>
    </source>
</evidence>
<dbReference type="STRING" id="1051616.A0A3M9YGR9"/>
<sequence length="330" mass="37876">MPKTNRIRSDCFAPAPPTQYADWQQIDFDEKPSASFDGEDEEVDAFRPTHKFYLSNKILGRLYRYIDGKSMWDQDVRRPVTTEGPTVWEQFIGMMEKKLLEHVPEDAVHNVMYEYSHSHLRMLTEIEVFCVFIFSKTGSQTRQQADNSKKLKETFVRMSETLVANTRQRTRETEKDTQYMPPRSAPTSGVDDPLDRAPAPNLRALEFSWACLQVGLQDNEYDNRAIMQSFRIIEASYFLKEVTEFVNHLVNGKVASTASASGTVLRVRKEYIGPVVLKLEPHIKGLPSTRILPARRDPEREHGGRGMCCFFAGACKKVYCAPRHNVWAAK</sequence>